<dbReference type="RefSeq" id="WP_068456575.1">
    <property type="nucleotide sequence ID" value="NZ_BJOB01000011.1"/>
</dbReference>
<comment type="caution">
    <text evidence="2">The sequence shown here is derived from an EMBL/GenBank/DDBJ whole genome shotgun (WGS) entry which is preliminary data.</text>
</comment>
<feature type="transmembrane region" description="Helical" evidence="1">
    <location>
        <begin position="129"/>
        <end position="150"/>
    </location>
</feature>
<keyword evidence="1" id="KW-0812">Transmembrane</keyword>
<sequence length="258" mass="28160">MNSLVVLAMLLAILMIGLGGKKGLRSFITLFINFALFIVLLFFMNIPEVNPVILTMIICIIISFINLFYINGTNTMTKTAFASTVFTTLLLSGLILYFANATFIQGFGKEETEELSMASLRIGIDFSKVAVAVIMMSTIGAITDASIAIASPMKEMHQLKPDIDRKNLFIFGLSIGKDIIGTSMNTLFFAFVGSYLALLILFSDLSYSWSEMINSKIFSGEVVTIACSAIGLIAVIPITAFCTSYVLTKKTPPSQQEN</sequence>
<evidence type="ECO:0000256" key="1">
    <source>
        <dbReference type="SAM" id="Phobius"/>
    </source>
</evidence>
<dbReference type="InterPro" id="IPR014564">
    <property type="entry name" value="UCP031503_TM"/>
</dbReference>
<evidence type="ECO:0000313" key="3">
    <source>
        <dbReference type="Proteomes" id="UP001398420"/>
    </source>
</evidence>
<dbReference type="PIRSF" id="PIRSF031503">
    <property type="entry name" value="UCP031503_mp"/>
    <property type="match status" value="1"/>
</dbReference>
<feature type="transmembrane region" description="Helical" evidence="1">
    <location>
        <begin position="52"/>
        <end position="69"/>
    </location>
</feature>
<feature type="transmembrane region" description="Helical" evidence="1">
    <location>
        <begin position="222"/>
        <end position="247"/>
    </location>
</feature>
<keyword evidence="1" id="KW-1133">Transmembrane helix</keyword>
<dbReference type="PANTHER" id="PTHR41771:SF1">
    <property type="entry name" value="MEMBRANE PROTEIN"/>
    <property type="match status" value="1"/>
</dbReference>
<reference evidence="2 3" key="1">
    <citation type="submission" date="2024-04" db="EMBL/GenBank/DDBJ databases">
        <authorList>
            <person name="Wu Y.S."/>
            <person name="Zhang L."/>
        </authorList>
    </citation>
    <scope>NUCLEOTIDE SEQUENCE [LARGE SCALE GENOMIC DNA]</scope>
    <source>
        <strain evidence="2 3">KG-01</strain>
    </source>
</reference>
<name>A0ABU9LLJ4_9BACL</name>
<dbReference type="PANTHER" id="PTHR41771">
    <property type="entry name" value="MEMBRANE PROTEIN-RELATED"/>
    <property type="match status" value="1"/>
</dbReference>
<evidence type="ECO:0000313" key="2">
    <source>
        <dbReference type="EMBL" id="MEL5987893.1"/>
    </source>
</evidence>
<dbReference type="Proteomes" id="UP001398420">
    <property type="component" value="Unassembled WGS sequence"/>
</dbReference>
<feature type="transmembrane region" description="Helical" evidence="1">
    <location>
        <begin position="28"/>
        <end position="46"/>
    </location>
</feature>
<keyword evidence="3" id="KW-1185">Reference proteome</keyword>
<keyword evidence="1" id="KW-0472">Membrane</keyword>
<organism evidence="2 3">
    <name type="scientific">Kurthia gibsonii</name>
    <dbReference type="NCBI Taxonomy" id="33946"/>
    <lineage>
        <taxon>Bacteria</taxon>
        <taxon>Bacillati</taxon>
        <taxon>Bacillota</taxon>
        <taxon>Bacilli</taxon>
        <taxon>Bacillales</taxon>
        <taxon>Caryophanaceae</taxon>
        <taxon>Kurthia</taxon>
    </lineage>
</organism>
<feature type="transmembrane region" description="Helical" evidence="1">
    <location>
        <begin position="81"/>
        <end position="99"/>
    </location>
</feature>
<gene>
    <name evidence="2" type="ORF">AAF454_05640</name>
</gene>
<dbReference type="EMBL" id="JBCEWA010000003">
    <property type="protein sequence ID" value="MEL5987893.1"/>
    <property type="molecule type" value="Genomic_DNA"/>
</dbReference>
<dbReference type="GeneID" id="97821018"/>
<accession>A0ABU9LLJ4</accession>
<dbReference type="InterPro" id="IPR012507">
    <property type="entry name" value="YibE_F"/>
</dbReference>
<proteinExistence type="predicted"/>
<feature type="transmembrane region" description="Helical" evidence="1">
    <location>
        <begin position="6"/>
        <end position="21"/>
    </location>
</feature>
<protein>
    <submittedName>
        <fullName evidence="2">YibE/F family protein</fullName>
    </submittedName>
</protein>
<dbReference type="Pfam" id="PF07907">
    <property type="entry name" value="YibE_F"/>
    <property type="match status" value="1"/>
</dbReference>
<feature type="transmembrane region" description="Helical" evidence="1">
    <location>
        <begin position="184"/>
        <end position="202"/>
    </location>
</feature>